<dbReference type="AlphaFoldDB" id="A0A929KVA5"/>
<proteinExistence type="predicted"/>
<evidence type="ECO:0000313" key="2">
    <source>
        <dbReference type="Proteomes" id="UP000622475"/>
    </source>
</evidence>
<name>A0A929KVA5_9SPHI</name>
<organism evidence="1 2">
    <name type="scientific">Mucilaginibacter myungsuensis</name>
    <dbReference type="NCBI Taxonomy" id="649104"/>
    <lineage>
        <taxon>Bacteria</taxon>
        <taxon>Pseudomonadati</taxon>
        <taxon>Bacteroidota</taxon>
        <taxon>Sphingobacteriia</taxon>
        <taxon>Sphingobacteriales</taxon>
        <taxon>Sphingobacteriaceae</taxon>
        <taxon>Mucilaginibacter</taxon>
    </lineage>
</organism>
<keyword evidence="2" id="KW-1185">Reference proteome</keyword>
<dbReference type="Proteomes" id="UP000622475">
    <property type="component" value="Unassembled WGS sequence"/>
</dbReference>
<dbReference type="RefSeq" id="WP_194111424.1">
    <property type="nucleotide sequence ID" value="NZ_JADFFL010000003.1"/>
</dbReference>
<protein>
    <submittedName>
        <fullName evidence="1">Uncharacterized protein</fullName>
    </submittedName>
</protein>
<reference evidence="1" key="1">
    <citation type="submission" date="2020-10" db="EMBL/GenBank/DDBJ databases">
        <title>Mucilaginibacter mali sp. nov., isolated from rhizosphere soil of apple orchard.</title>
        <authorList>
            <person name="Lee J.-S."/>
            <person name="Kim H.S."/>
            <person name="Kim J.-S."/>
        </authorList>
    </citation>
    <scope>NUCLEOTIDE SEQUENCE</scope>
    <source>
        <strain evidence="1">KCTC 22746</strain>
    </source>
</reference>
<accession>A0A929KVA5</accession>
<sequence>MKKVVIILTLLFPLIVYTQSVPTKKEQYDFLKWAIKSEDLRYMIMETDLFTITDLGTGDKTTLDYLKVNSKEKAYFAKQIKYNAAHRVLDSTMLPGIHLQEALSDETRFTRIAMPIFSTNKRMIFLKYYYRSGGSERARINIYLTDKNGKWFYSHIQAFPTMDGME</sequence>
<evidence type="ECO:0000313" key="1">
    <source>
        <dbReference type="EMBL" id="MBE9662244.1"/>
    </source>
</evidence>
<dbReference type="EMBL" id="JADFFL010000003">
    <property type="protein sequence ID" value="MBE9662244.1"/>
    <property type="molecule type" value="Genomic_DNA"/>
</dbReference>
<comment type="caution">
    <text evidence="1">The sequence shown here is derived from an EMBL/GenBank/DDBJ whole genome shotgun (WGS) entry which is preliminary data.</text>
</comment>
<gene>
    <name evidence="1" type="ORF">IRJ16_10150</name>
</gene>